<evidence type="ECO:0000256" key="13">
    <source>
        <dbReference type="PIRSR" id="PIRSR602401-1"/>
    </source>
</evidence>
<dbReference type="InterPro" id="IPR002401">
    <property type="entry name" value="Cyt_P450_E_grp-I"/>
</dbReference>
<proteinExistence type="inferred from homology"/>
<dbReference type="AlphaFoldDB" id="A0A4V4HEM5"/>
<organism evidence="15 16">
    <name type="scientific">Dendrothele bispora (strain CBS 962.96)</name>
    <dbReference type="NCBI Taxonomy" id="1314807"/>
    <lineage>
        <taxon>Eukaryota</taxon>
        <taxon>Fungi</taxon>
        <taxon>Dikarya</taxon>
        <taxon>Basidiomycota</taxon>
        <taxon>Agaricomycotina</taxon>
        <taxon>Agaricomycetes</taxon>
        <taxon>Agaricomycetidae</taxon>
        <taxon>Agaricales</taxon>
        <taxon>Agaricales incertae sedis</taxon>
        <taxon>Dendrothele</taxon>
    </lineage>
</organism>
<dbReference type="InterPro" id="IPR050121">
    <property type="entry name" value="Cytochrome_P450_monoxygenase"/>
</dbReference>
<evidence type="ECO:0000256" key="9">
    <source>
        <dbReference type="ARBA" id="ARBA00023002"/>
    </source>
</evidence>
<evidence type="ECO:0000313" key="16">
    <source>
        <dbReference type="Proteomes" id="UP000297245"/>
    </source>
</evidence>
<evidence type="ECO:0000256" key="4">
    <source>
        <dbReference type="ARBA" id="ARBA00010617"/>
    </source>
</evidence>
<dbReference type="PROSITE" id="PS00086">
    <property type="entry name" value="CYTOCHROME_P450"/>
    <property type="match status" value="1"/>
</dbReference>
<dbReference type="SUPFAM" id="SSF48264">
    <property type="entry name" value="Cytochrome P450"/>
    <property type="match status" value="1"/>
</dbReference>
<keyword evidence="10 13" id="KW-0408">Iron</keyword>
<keyword evidence="11 14" id="KW-0503">Monooxygenase</keyword>
<evidence type="ECO:0000256" key="2">
    <source>
        <dbReference type="ARBA" id="ARBA00004370"/>
    </source>
</evidence>
<comment type="subcellular location">
    <subcellularLocation>
        <location evidence="2">Membrane</location>
    </subcellularLocation>
</comment>
<comment type="pathway">
    <text evidence="3">Secondary metabolite biosynthesis; terpenoid biosynthesis.</text>
</comment>
<dbReference type="GO" id="GO:0004497">
    <property type="term" value="F:monooxygenase activity"/>
    <property type="evidence" value="ECO:0007669"/>
    <property type="project" value="UniProtKB-KW"/>
</dbReference>
<keyword evidence="9 14" id="KW-0560">Oxidoreductase</keyword>
<keyword evidence="16" id="KW-1185">Reference proteome</keyword>
<dbReference type="EMBL" id="ML179301">
    <property type="protein sequence ID" value="THU91655.1"/>
    <property type="molecule type" value="Genomic_DNA"/>
</dbReference>
<comment type="similarity">
    <text evidence="4 14">Belongs to the cytochrome P450 family.</text>
</comment>
<comment type="cofactor">
    <cofactor evidence="1 13">
        <name>heme</name>
        <dbReference type="ChEBI" id="CHEBI:30413"/>
    </cofactor>
</comment>
<evidence type="ECO:0000313" key="15">
    <source>
        <dbReference type="EMBL" id="THU91655.1"/>
    </source>
</evidence>
<dbReference type="GO" id="GO:0020037">
    <property type="term" value="F:heme binding"/>
    <property type="evidence" value="ECO:0007669"/>
    <property type="project" value="InterPro"/>
</dbReference>
<dbReference type="InterPro" id="IPR017972">
    <property type="entry name" value="Cyt_P450_CS"/>
</dbReference>
<reference evidence="15 16" key="1">
    <citation type="journal article" date="2019" name="Nat. Ecol. Evol.">
        <title>Megaphylogeny resolves global patterns of mushroom evolution.</title>
        <authorList>
            <person name="Varga T."/>
            <person name="Krizsan K."/>
            <person name="Foldi C."/>
            <person name="Dima B."/>
            <person name="Sanchez-Garcia M."/>
            <person name="Sanchez-Ramirez S."/>
            <person name="Szollosi G.J."/>
            <person name="Szarkandi J.G."/>
            <person name="Papp V."/>
            <person name="Albert L."/>
            <person name="Andreopoulos W."/>
            <person name="Angelini C."/>
            <person name="Antonin V."/>
            <person name="Barry K.W."/>
            <person name="Bougher N.L."/>
            <person name="Buchanan P."/>
            <person name="Buyck B."/>
            <person name="Bense V."/>
            <person name="Catcheside P."/>
            <person name="Chovatia M."/>
            <person name="Cooper J."/>
            <person name="Damon W."/>
            <person name="Desjardin D."/>
            <person name="Finy P."/>
            <person name="Geml J."/>
            <person name="Haridas S."/>
            <person name="Hughes K."/>
            <person name="Justo A."/>
            <person name="Karasinski D."/>
            <person name="Kautmanova I."/>
            <person name="Kiss B."/>
            <person name="Kocsube S."/>
            <person name="Kotiranta H."/>
            <person name="LaButti K.M."/>
            <person name="Lechner B.E."/>
            <person name="Liimatainen K."/>
            <person name="Lipzen A."/>
            <person name="Lukacs Z."/>
            <person name="Mihaltcheva S."/>
            <person name="Morgado L.N."/>
            <person name="Niskanen T."/>
            <person name="Noordeloos M.E."/>
            <person name="Ohm R.A."/>
            <person name="Ortiz-Santana B."/>
            <person name="Ovrebo C."/>
            <person name="Racz N."/>
            <person name="Riley R."/>
            <person name="Savchenko A."/>
            <person name="Shiryaev A."/>
            <person name="Soop K."/>
            <person name="Spirin V."/>
            <person name="Szebenyi C."/>
            <person name="Tomsovsky M."/>
            <person name="Tulloss R.E."/>
            <person name="Uehling J."/>
            <person name="Grigoriev I.V."/>
            <person name="Vagvolgyi C."/>
            <person name="Papp T."/>
            <person name="Martin F.M."/>
            <person name="Miettinen O."/>
            <person name="Hibbett D.S."/>
            <person name="Nagy L.G."/>
        </authorList>
    </citation>
    <scope>NUCLEOTIDE SEQUENCE [LARGE SCALE GENOMIC DNA]</scope>
    <source>
        <strain evidence="15 16">CBS 962.96</strain>
    </source>
</reference>
<dbReference type="InterPro" id="IPR036396">
    <property type="entry name" value="Cyt_P450_sf"/>
</dbReference>
<accession>A0A4V4HEM5</accession>
<name>A0A4V4HEM5_DENBC</name>
<keyword evidence="5 13" id="KW-0349">Heme</keyword>
<evidence type="ECO:0000256" key="14">
    <source>
        <dbReference type="RuleBase" id="RU000461"/>
    </source>
</evidence>
<feature type="binding site" description="axial binding residue" evidence="13">
    <location>
        <position position="448"/>
    </location>
    <ligand>
        <name>heme</name>
        <dbReference type="ChEBI" id="CHEBI:30413"/>
    </ligand>
    <ligandPart>
        <name>Fe</name>
        <dbReference type="ChEBI" id="CHEBI:18248"/>
    </ligandPart>
</feature>
<evidence type="ECO:0000256" key="5">
    <source>
        <dbReference type="ARBA" id="ARBA00022617"/>
    </source>
</evidence>
<dbReference type="Gene3D" id="1.10.630.10">
    <property type="entry name" value="Cytochrome P450"/>
    <property type="match status" value="1"/>
</dbReference>
<keyword evidence="7 13" id="KW-0479">Metal-binding</keyword>
<keyword evidence="6" id="KW-0812">Transmembrane</keyword>
<dbReference type="GO" id="GO:0005506">
    <property type="term" value="F:iron ion binding"/>
    <property type="evidence" value="ECO:0007669"/>
    <property type="project" value="InterPro"/>
</dbReference>
<evidence type="ECO:0000256" key="8">
    <source>
        <dbReference type="ARBA" id="ARBA00022989"/>
    </source>
</evidence>
<dbReference type="Proteomes" id="UP000297245">
    <property type="component" value="Unassembled WGS sequence"/>
</dbReference>
<dbReference type="OrthoDB" id="1470350at2759"/>
<evidence type="ECO:0000256" key="12">
    <source>
        <dbReference type="ARBA" id="ARBA00023136"/>
    </source>
</evidence>
<dbReference type="InterPro" id="IPR001128">
    <property type="entry name" value="Cyt_P450"/>
</dbReference>
<dbReference type="PRINTS" id="PR00463">
    <property type="entry name" value="EP450I"/>
</dbReference>
<evidence type="ECO:0000256" key="11">
    <source>
        <dbReference type="ARBA" id="ARBA00023033"/>
    </source>
</evidence>
<keyword evidence="12" id="KW-0472">Membrane</keyword>
<dbReference type="PRINTS" id="PR00385">
    <property type="entry name" value="P450"/>
</dbReference>
<evidence type="ECO:0000256" key="7">
    <source>
        <dbReference type="ARBA" id="ARBA00022723"/>
    </source>
</evidence>
<evidence type="ECO:0000256" key="1">
    <source>
        <dbReference type="ARBA" id="ARBA00001971"/>
    </source>
</evidence>
<evidence type="ECO:0000256" key="6">
    <source>
        <dbReference type="ARBA" id="ARBA00022692"/>
    </source>
</evidence>
<evidence type="ECO:0000256" key="3">
    <source>
        <dbReference type="ARBA" id="ARBA00004721"/>
    </source>
</evidence>
<dbReference type="GO" id="GO:0016020">
    <property type="term" value="C:membrane"/>
    <property type="evidence" value="ECO:0007669"/>
    <property type="project" value="UniProtKB-SubCell"/>
</dbReference>
<dbReference type="Pfam" id="PF00067">
    <property type="entry name" value="p450"/>
    <property type="match status" value="1"/>
</dbReference>
<protein>
    <submittedName>
        <fullName evidence="15">Cytochrome P450</fullName>
    </submittedName>
</protein>
<evidence type="ECO:0000256" key="10">
    <source>
        <dbReference type="ARBA" id="ARBA00023004"/>
    </source>
</evidence>
<gene>
    <name evidence="15" type="ORF">K435DRAFT_820770</name>
</gene>
<dbReference type="PANTHER" id="PTHR24305:SF166">
    <property type="entry name" value="CYTOCHROME P450 12A4, MITOCHONDRIAL-RELATED"/>
    <property type="match status" value="1"/>
</dbReference>
<dbReference type="GO" id="GO:0016705">
    <property type="term" value="F:oxidoreductase activity, acting on paired donors, with incorporation or reduction of molecular oxygen"/>
    <property type="evidence" value="ECO:0007669"/>
    <property type="project" value="InterPro"/>
</dbReference>
<dbReference type="PANTHER" id="PTHR24305">
    <property type="entry name" value="CYTOCHROME P450"/>
    <property type="match status" value="1"/>
</dbReference>
<keyword evidence="8" id="KW-1133">Transmembrane helix</keyword>
<sequence>MLLAVTSLGACVLRYVFHLVSIHRILGHVPGPKRSSLVWGEEWALYHSRPGSHYVEWHKKFGKVLKFTGAFGHQVLSITDPQAITFIVGEGTYNFPKPAGVREWFKATLGEGILWVEGKSAHEKQRRSLAPALSQHSVRNLTPVFYETSAKLAAQWGKQIDESTSNQAEIEVTNWAGRFALDTVGRAAFSYDFNCLSGEPHPLADALDGLTNNENKLSSFYMRALFWLFPSILSIGKKGEMIRRSKHELGEIAVKMWKDAKIAGDMSEKNLMAMMLKADASGLTFQDEAHLVAQMRTVISAGYETVSSVVSWVLYELSTNTSIQDRVREEISTAGDPSFDEFNTKFPILDAVIHETLRLHPPILENHHQAAETVSIPLSEPIGRTSDLHLVIPKGTILEIPVNVVQTDPAIWGPDADIFRPDRWLERRQSGIQNKRDLFAFSEGPRACIGKAFALCELKVLLVTLLRQFSWTCPYDIEPFQSFVIRPRIKGQGPSSLPLLVSRI</sequence>